<dbReference type="InterPro" id="IPR027005">
    <property type="entry name" value="PMT-like"/>
</dbReference>
<proteinExistence type="inferred from homology"/>
<feature type="transmembrane region" description="Helical" evidence="9">
    <location>
        <begin position="148"/>
        <end position="165"/>
    </location>
</feature>
<dbReference type="GO" id="GO:0004169">
    <property type="term" value="F:dolichyl-phosphate-mannose-protein mannosyltransferase activity"/>
    <property type="evidence" value="ECO:0000318"/>
    <property type="project" value="GO_Central"/>
</dbReference>
<feature type="transmembrane region" description="Helical" evidence="9">
    <location>
        <begin position="434"/>
        <end position="455"/>
    </location>
</feature>
<dbReference type="KEGG" id="tva:4769716"/>
<dbReference type="Pfam" id="PF02366">
    <property type="entry name" value="PMT"/>
    <property type="match status" value="1"/>
</dbReference>
<dbReference type="OrthoDB" id="292747at2759"/>
<evidence type="ECO:0000259" key="10">
    <source>
        <dbReference type="Pfam" id="PF02366"/>
    </source>
</evidence>
<dbReference type="GO" id="GO:0035269">
    <property type="term" value="P:protein O-linked glycosylation via mannose"/>
    <property type="evidence" value="ECO:0000318"/>
    <property type="project" value="GO_Central"/>
</dbReference>
<evidence type="ECO:0000256" key="2">
    <source>
        <dbReference type="ARBA" id="ARBA00004922"/>
    </source>
</evidence>
<evidence type="ECO:0000256" key="5">
    <source>
        <dbReference type="ARBA" id="ARBA00022679"/>
    </source>
</evidence>
<dbReference type="Pfam" id="PF16192">
    <property type="entry name" value="PMT_4TMC"/>
    <property type="match status" value="1"/>
</dbReference>
<evidence type="ECO:0000256" key="3">
    <source>
        <dbReference type="ARBA" id="ARBA00007222"/>
    </source>
</evidence>
<evidence type="ECO:0000256" key="6">
    <source>
        <dbReference type="ARBA" id="ARBA00022692"/>
    </source>
</evidence>
<keyword evidence="7 9" id="KW-1133">Transmembrane helix</keyword>
<dbReference type="VEuPathDB" id="TrichDB:TVAG_106530"/>
<feature type="transmembrane region" description="Helical" evidence="9">
    <location>
        <begin position="379"/>
        <end position="399"/>
    </location>
</feature>
<evidence type="ECO:0000256" key="8">
    <source>
        <dbReference type="ARBA" id="ARBA00023136"/>
    </source>
</evidence>
<keyword evidence="13" id="KW-1185">Reference proteome</keyword>
<keyword evidence="4 12" id="KW-0328">Glycosyltransferase</keyword>
<gene>
    <name evidence="12" type="ORF">TVAG_106530</name>
</gene>
<evidence type="ECO:0000259" key="11">
    <source>
        <dbReference type="Pfam" id="PF16192"/>
    </source>
</evidence>
<dbReference type="InterPro" id="IPR003342">
    <property type="entry name" value="ArnT-like_N"/>
</dbReference>
<organism evidence="12 13">
    <name type="scientific">Trichomonas vaginalis (strain ATCC PRA-98 / G3)</name>
    <dbReference type="NCBI Taxonomy" id="412133"/>
    <lineage>
        <taxon>Eukaryota</taxon>
        <taxon>Metamonada</taxon>
        <taxon>Parabasalia</taxon>
        <taxon>Trichomonadida</taxon>
        <taxon>Trichomonadidae</taxon>
        <taxon>Trichomonas</taxon>
    </lineage>
</organism>
<keyword evidence="8 9" id="KW-0472">Membrane</keyword>
<dbReference type="SMR" id="A2E6E5"/>
<accession>A2E6E5</accession>
<keyword evidence="5" id="KW-0808">Transferase</keyword>
<dbReference type="Proteomes" id="UP000001542">
    <property type="component" value="Unassembled WGS sequence"/>
</dbReference>
<dbReference type="InterPro" id="IPR032421">
    <property type="entry name" value="PMT_4TMC"/>
</dbReference>
<evidence type="ECO:0000256" key="1">
    <source>
        <dbReference type="ARBA" id="ARBA00004127"/>
    </source>
</evidence>
<comment type="similarity">
    <text evidence="3">Belongs to the glycosyltransferase 39 family.</text>
</comment>
<evidence type="ECO:0000313" key="13">
    <source>
        <dbReference type="Proteomes" id="UP000001542"/>
    </source>
</evidence>
<comment type="subcellular location">
    <subcellularLocation>
        <location evidence="1">Endomembrane system</location>
        <topology evidence="1">Multi-pass membrane protein</topology>
    </subcellularLocation>
</comment>
<dbReference type="GO" id="GO:0016020">
    <property type="term" value="C:membrane"/>
    <property type="evidence" value="ECO:0007669"/>
    <property type="project" value="InterPro"/>
</dbReference>
<keyword evidence="6 9" id="KW-0812">Transmembrane</keyword>
<protein>
    <submittedName>
        <fullName evidence="12">Dolichyl-phosphate-mannose-protein mannosyltransferase, putative</fullName>
    </submittedName>
</protein>
<dbReference type="AlphaFoldDB" id="A2E6E5"/>
<feature type="domain" description="ArnT-like N-terminal" evidence="10">
    <location>
        <begin position="14"/>
        <end position="253"/>
    </location>
</feature>
<sequence length="483" mass="56674">MKVIDIYDFILAFIIWILSFYIRSHNLIHPPSVAFDETFFGNFTNYYYNKSYFIDIHPPLGKILLYAGAKINGYKGKCEFIPGNEYKKDCGYHLLRQVTSFYSSFCPPISYLALRYFNIQKLFAFSGALMIVFEECFIIEGKFILTDGILHTFVAIAILSIGKLFSIDASSKEYNKYYLIMCICVSIACSIKQTAWSLLALSYFVYLLQTFSDSLSKSKGKFRITLFTTCFIHFLKLISIFLLIYVFITCIHVTLIPNYNQQFSGLICPKCISNYKEAEIEWQKCKKVPLIIRVIKLLLNMNKTNMEMCDNDGLPSRWWKWPLMDNQLIHFYNNNGKAIILHLNIFNSCVILLFVFISIFIIYFCWFETCSNNETMKRTLSSMIFLIGYLISFLPFWLIPRSTYLYHYSIPLLFGIYLVSADINILYQKYKKIAVCLSILVVSGTIISFIIYLPLTYGWELDRKQFMKLMLRNEWIFDKRNLM</sequence>
<reference evidence="12" key="2">
    <citation type="journal article" date="2007" name="Science">
        <title>Draft genome sequence of the sexually transmitted pathogen Trichomonas vaginalis.</title>
        <authorList>
            <person name="Carlton J.M."/>
            <person name="Hirt R.P."/>
            <person name="Silva J.C."/>
            <person name="Delcher A.L."/>
            <person name="Schatz M."/>
            <person name="Zhao Q."/>
            <person name="Wortman J.R."/>
            <person name="Bidwell S.L."/>
            <person name="Alsmark U.C.M."/>
            <person name="Besteiro S."/>
            <person name="Sicheritz-Ponten T."/>
            <person name="Noel C.J."/>
            <person name="Dacks J.B."/>
            <person name="Foster P.G."/>
            <person name="Simillion C."/>
            <person name="Van de Peer Y."/>
            <person name="Miranda-Saavedra D."/>
            <person name="Barton G.J."/>
            <person name="Westrop G.D."/>
            <person name="Mueller S."/>
            <person name="Dessi D."/>
            <person name="Fiori P.L."/>
            <person name="Ren Q."/>
            <person name="Paulsen I."/>
            <person name="Zhang H."/>
            <person name="Bastida-Corcuera F.D."/>
            <person name="Simoes-Barbosa A."/>
            <person name="Brown M.T."/>
            <person name="Hayes R.D."/>
            <person name="Mukherjee M."/>
            <person name="Okumura C.Y."/>
            <person name="Schneider R."/>
            <person name="Smith A.J."/>
            <person name="Vanacova S."/>
            <person name="Villalvazo M."/>
            <person name="Haas B.J."/>
            <person name="Pertea M."/>
            <person name="Feldblyum T.V."/>
            <person name="Utterback T.R."/>
            <person name="Shu C.L."/>
            <person name="Osoegawa K."/>
            <person name="de Jong P.J."/>
            <person name="Hrdy I."/>
            <person name="Horvathova L."/>
            <person name="Zubacova Z."/>
            <person name="Dolezal P."/>
            <person name="Malik S.B."/>
            <person name="Logsdon J.M. Jr."/>
            <person name="Henze K."/>
            <person name="Gupta A."/>
            <person name="Wang C.C."/>
            <person name="Dunne R.L."/>
            <person name="Upcroft J.A."/>
            <person name="Upcroft P."/>
            <person name="White O."/>
            <person name="Salzberg S.L."/>
            <person name="Tang P."/>
            <person name="Chiu C.-H."/>
            <person name="Lee Y.-S."/>
            <person name="Embley T.M."/>
            <person name="Coombs G.H."/>
            <person name="Mottram J.C."/>
            <person name="Tachezy J."/>
            <person name="Fraser-Liggett C.M."/>
            <person name="Johnson P.J."/>
        </authorList>
    </citation>
    <scope>NUCLEOTIDE SEQUENCE [LARGE SCALE GENOMIC DNA]</scope>
    <source>
        <strain evidence="12">G3</strain>
    </source>
</reference>
<dbReference type="GO" id="GO:0012505">
    <property type="term" value="C:endomembrane system"/>
    <property type="evidence" value="ECO:0007669"/>
    <property type="project" value="UniProtKB-SubCell"/>
</dbReference>
<dbReference type="VEuPathDB" id="TrichDB:TVAGG3_0039980"/>
<feature type="transmembrane region" description="Helical" evidence="9">
    <location>
        <begin position="6"/>
        <end position="22"/>
    </location>
</feature>
<evidence type="ECO:0000313" key="12">
    <source>
        <dbReference type="EMBL" id="EAY11758.1"/>
    </source>
</evidence>
<feature type="transmembrane region" description="Helical" evidence="9">
    <location>
        <begin position="345"/>
        <end position="367"/>
    </location>
</feature>
<evidence type="ECO:0000256" key="7">
    <source>
        <dbReference type="ARBA" id="ARBA00022989"/>
    </source>
</evidence>
<feature type="transmembrane region" description="Helical" evidence="9">
    <location>
        <begin position="226"/>
        <end position="248"/>
    </location>
</feature>
<evidence type="ECO:0000256" key="4">
    <source>
        <dbReference type="ARBA" id="ARBA00022676"/>
    </source>
</evidence>
<dbReference type="eggNOG" id="KOG3359">
    <property type="taxonomic scope" value="Eukaryota"/>
</dbReference>
<dbReference type="STRING" id="5722.A2E6E5"/>
<feature type="transmembrane region" description="Helical" evidence="9">
    <location>
        <begin position="405"/>
        <end position="427"/>
    </location>
</feature>
<reference evidence="12" key="1">
    <citation type="submission" date="2006-10" db="EMBL/GenBank/DDBJ databases">
        <authorList>
            <person name="Amadeo P."/>
            <person name="Zhao Q."/>
            <person name="Wortman J."/>
            <person name="Fraser-Liggett C."/>
            <person name="Carlton J."/>
        </authorList>
    </citation>
    <scope>NUCLEOTIDE SEQUENCE</scope>
    <source>
        <strain evidence="12">G3</strain>
    </source>
</reference>
<comment type="pathway">
    <text evidence="2">Protein modification; protein glycosylation.</text>
</comment>
<evidence type="ECO:0000256" key="9">
    <source>
        <dbReference type="SAM" id="Phobius"/>
    </source>
</evidence>
<dbReference type="PANTHER" id="PTHR10050:SF46">
    <property type="entry name" value="PROTEIN O-MANNOSYL-TRANSFERASE 2"/>
    <property type="match status" value="1"/>
</dbReference>
<dbReference type="UniPathway" id="UPA00378"/>
<dbReference type="RefSeq" id="XP_001323981.1">
    <property type="nucleotide sequence ID" value="XM_001323946.1"/>
</dbReference>
<dbReference type="EMBL" id="DS113313">
    <property type="protein sequence ID" value="EAY11758.1"/>
    <property type="molecule type" value="Genomic_DNA"/>
</dbReference>
<feature type="domain" description="Protein O-mannosyl-transferase C-terminal four TM" evidence="11">
    <location>
        <begin position="295"/>
        <end position="475"/>
    </location>
</feature>
<dbReference type="InParanoid" id="A2E6E5"/>
<dbReference type="PANTHER" id="PTHR10050">
    <property type="entry name" value="DOLICHYL-PHOSPHATE-MANNOSE--PROTEIN MANNOSYLTRANSFERASE"/>
    <property type="match status" value="1"/>
</dbReference>
<name>A2E6E5_TRIV3</name>